<dbReference type="Pfam" id="PF00072">
    <property type="entry name" value="Response_reg"/>
    <property type="match status" value="1"/>
</dbReference>
<accession>A0A918G9D3</accession>
<comment type="caution">
    <text evidence="8">The sequence shown here is derived from an EMBL/GenBank/DDBJ whole genome shotgun (WGS) entry which is preliminary data.</text>
</comment>
<reference evidence="8" key="1">
    <citation type="journal article" date="2014" name="Int. J. Syst. Evol. Microbiol.">
        <title>Complete genome sequence of Corynebacterium casei LMG S-19264T (=DSM 44701T), isolated from a smear-ripened cheese.</title>
        <authorList>
            <consortium name="US DOE Joint Genome Institute (JGI-PGF)"/>
            <person name="Walter F."/>
            <person name="Albersmeier A."/>
            <person name="Kalinowski J."/>
            <person name="Ruckert C."/>
        </authorList>
    </citation>
    <scope>NUCLEOTIDE SEQUENCE</scope>
    <source>
        <strain evidence="8">JCM 3276</strain>
    </source>
</reference>
<dbReference type="PRINTS" id="PR00038">
    <property type="entry name" value="HTHLUXR"/>
</dbReference>
<dbReference type="PROSITE" id="PS50110">
    <property type="entry name" value="RESPONSE_REGULATORY"/>
    <property type="match status" value="1"/>
</dbReference>
<keyword evidence="2" id="KW-0805">Transcription regulation</keyword>
<dbReference type="PROSITE" id="PS50043">
    <property type="entry name" value="HTH_LUXR_2"/>
    <property type="match status" value="1"/>
</dbReference>
<protein>
    <submittedName>
        <fullName evidence="8">DNA-binding response regulator</fullName>
    </submittedName>
</protein>
<sequence length="234" mass="24732">MSTQTDREPAGDDTAPPVATVRVGVVDDEPMARAFVSRILASAPDIEVVAEAADGAGALELVRTQSLNVLLLDLRMPGMDGIDTLRELRRSPHPPAVVVLTTFHADEAVATALNLGATGFLLKHTDPDELVRAVRVASRGGSVLDPSLTRELMGHLATHHLDRMGAAAEVARLSNRLRDVLRLIGAGRSNAEIAEDLRLSESTVRGYVSEILAATGCANRVTAAVLAQRAGLLD</sequence>
<evidence type="ECO:0000259" key="6">
    <source>
        <dbReference type="PROSITE" id="PS50043"/>
    </source>
</evidence>
<dbReference type="PANTHER" id="PTHR43214">
    <property type="entry name" value="TWO-COMPONENT RESPONSE REGULATOR"/>
    <property type="match status" value="1"/>
</dbReference>
<dbReference type="Pfam" id="PF00196">
    <property type="entry name" value="GerE"/>
    <property type="match status" value="1"/>
</dbReference>
<name>A0A918G9D3_9PSEU</name>
<dbReference type="Proteomes" id="UP000660680">
    <property type="component" value="Unassembled WGS sequence"/>
</dbReference>
<evidence type="ECO:0000256" key="3">
    <source>
        <dbReference type="ARBA" id="ARBA00023125"/>
    </source>
</evidence>
<proteinExistence type="predicted"/>
<dbReference type="SMART" id="SM00448">
    <property type="entry name" value="REC"/>
    <property type="match status" value="1"/>
</dbReference>
<keyword evidence="3 8" id="KW-0238">DNA-binding</keyword>
<gene>
    <name evidence="8" type="ORF">GCM10010171_13460</name>
</gene>
<dbReference type="InterPro" id="IPR039420">
    <property type="entry name" value="WalR-like"/>
</dbReference>
<dbReference type="CDD" id="cd06170">
    <property type="entry name" value="LuxR_C_like"/>
    <property type="match status" value="1"/>
</dbReference>
<evidence type="ECO:0000256" key="2">
    <source>
        <dbReference type="ARBA" id="ARBA00023015"/>
    </source>
</evidence>
<dbReference type="SUPFAM" id="SSF46894">
    <property type="entry name" value="C-terminal effector domain of the bipartite response regulators"/>
    <property type="match status" value="1"/>
</dbReference>
<dbReference type="EMBL" id="BMRB01000001">
    <property type="protein sequence ID" value="GGS21965.1"/>
    <property type="molecule type" value="Genomic_DNA"/>
</dbReference>
<dbReference type="PANTHER" id="PTHR43214:SF24">
    <property type="entry name" value="TRANSCRIPTIONAL REGULATORY PROTEIN NARL-RELATED"/>
    <property type="match status" value="1"/>
</dbReference>
<dbReference type="InterPro" id="IPR000792">
    <property type="entry name" value="Tscrpt_reg_LuxR_C"/>
</dbReference>
<evidence type="ECO:0000313" key="8">
    <source>
        <dbReference type="EMBL" id="GGS21965.1"/>
    </source>
</evidence>
<dbReference type="GO" id="GO:0000160">
    <property type="term" value="P:phosphorelay signal transduction system"/>
    <property type="evidence" value="ECO:0007669"/>
    <property type="project" value="InterPro"/>
</dbReference>
<evidence type="ECO:0000256" key="1">
    <source>
        <dbReference type="ARBA" id="ARBA00022553"/>
    </source>
</evidence>
<dbReference type="CDD" id="cd17535">
    <property type="entry name" value="REC_NarL-like"/>
    <property type="match status" value="1"/>
</dbReference>
<feature type="domain" description="Response regulatory" evidence="7">
    <location>
        <begin position="22"/>
        <end position="138"/>
    </location>
</feature>
<dbReference type="GO" id="GO:0006355">
    <property type="term" value="P:regulation of DNA-templated transcription"/>
    <property type="evidence" value="ECO:0007669"/>
    <property type="project" value="InterPro"/>
</dbReference>
<evidence type="ECO:0000313" key="9">
    <source>
        <dbReference type="Proteomes" id="UP000660680"/>
    </source>
</evidence>
<dbReference type="SUPFAM" id="SSF52172">
    <property type="entry name" value="CheY-like"/>
    <property type="match status" value="1"/>
</dbReference>
<dbReference type="SMART" id="SM00421">
    <property type="entry name" value="HTH_LUXR"/>
    <property type="match status" value="1"/>
</dbReference>
<evidence type="ECO:0000256" key="4">
    <source>
        <dbReference type="ARBA" id="ARBA00023163"/>
    </source>
</evidence>
<dbReference type="InterPro" id="IPR011006">
    <property type="entry name" value="CheY-like_superfamily"/>
</dbReference>
<evidence type="ECO:0000259" key="7">
    <source>
        <dbReference type="PROSITE" id="PS50110"/>
    </source>
</evidence>
<dbReference type="InterPro" id="IPR001789">
    <property type="entry name" value="Sig_transdc_resp-reg_receiver"/>
</dbReference>
<feature type="modified residue" description="4-aspartylphosphate" evidence="5">
    <location>
        <position position="73"/>
    </location>
</feature>
<reference evidence="8" key="2">
    <citation type="submission" date="2020-09" db="EMBL/GenBank/DDBJ databases">
        <authorList>
            <person name="Sun Q."/>
            <person name="Ohkuma M."/>
        </authorList>
    </citation>
    <scope>NUCLEOTIDE SEQUENCE</scope>
    <source>
        <strain evidence="8">JCM 3276</strain>
    </source>
</reference>
<keyword evidence="9" id="KW-1185">Reference proteome</keyword>
<dbReference type="AlphaFoldDB" id="A0A918G9D3"/>
<organism evidence="8 9">
    <name type="scientific">Actinokineospora fastidiosa</name>
    <dbReference type="NCBI Taxonomy" id="1816"/>
    <lineage>
        <taxon>Bacteria</taxon>
        <taxon>Bacillati</taxon>
        <taxon>Actinomycetota</taxon>
        <taxon>Actinomycetes</taxon>
        <taxon>Pseudonocardiales</taxon>
        <taxon>Pseudonocardiaceae</taxon>
        <taxon>Actinokineospora</taxon>
    </lineage>
</organism>
<keyword evidence="1 5" id="KW-0597">Phosphoprotein</keyword>
<dbReference type="RefSeq" id="WP_229786645.1">
    <property type="nucleotide sequence ID" value="NZ_BMRB01000001.1"/>
</dbReference>
<dbReference type="InterPro" id="IPR016032">
    <property type="entry name" value="Sig_transdc_resp-reg_C-effctor"/>
</dbReference>
<dbReference type="InterPro" id="IPR058245">
    <property type="entry name" value="NreC/VraR/RcsB-like_REC"/>
</dbReference>
<dbReference type="Gene3D" id="3.40.50.2300">
    <property type="match status" value="1"/>
</dbReference>
<keyword evidence="4" id="KW-0804">Transcription</keyword>
<feature type="domain" description="HTH luxR-type" evidence="6">
    <location>
        <begin position="166"/>
        <end position="231"/>
    </location>
</feature>
<evidence type="ECO:0000256" key="5">
    <source>
        <dbReference type="PROSITE-ProRule" id="PRU00169"/>
    </source>
</evidence>
<dbReference type="GO" id="GO:0003677">
    <property type="term" value="F:DNA binding"/>
    <property type="evidence" value="ECO:0007669"/>
    <property type="project" value="UniProtKB-KW"/>
</dbReference>